<protein>
    <recommendedName>
        <fullName evidence="8">Abasic site processing protein</fullName>
        <ecNumber evidence="8">3.4.-.-</ecNumber>
    </recommendedName>
</protein>
<dbReference type="Gene3D" id="3.90.1680.10">
    <property type="entry name" value="SOS response associated peptidase-like"/>
    <property type="match status" value="1"/>
</dbReference>
<dbReference type="GO" id="GO:0106300">
    <property type="term" value="P:protein-DNA covalent cross-linking repair"/>
    <property type="evidence" value="ECO:0007669"/>
    <property type="project" value="InterPro"/>
</dbReference>
<dbReference type="GO" id="GO:0003697">
    <property type="term" value="F:single-stranded DNA binding"/>
    <property type="evidence" value="ECO:0007669"/>
    <property type="project" value="InterPro"/>
</dbReference>
<evidence type="ECO:0000313" key="9">
    <source>
        <dbReference type="EMBL" id="QJX00444.1"/>
    </source>
</evidence>
<evidence type="ECO:0000256" key="8">
    <source>
        <dbReference type="RuleBase" id="RU364100"/>
    </source>
</evidence>
<dbReference type="InterPro" id="IPR036590">
    <property type="entry name" value="SRAP-like"/>
</dbReference>
<proteinExistence type="inferred from homology"/>
<dbReference type="SUPFAM" id="SSF143081">
    <property type="entry name" value="BB1717-like"/>
    <property type="match status" value="1"/>
</dbReference>
<keyword evidence="4 8" id="KW-0378">Hydrolase</keyword>
<comment type="similarity">
    <text evidence="1 8">Belongs to the SOS response-associated peptidase family.</text>
</comment>
<evidence type="ECO:0000256" key="1">
    <source>
        <dbReference type="ARBA" id="ARBA00008136"/>
    </source>
</evidence>
<dbReference type="KEGG" id="ftj:FTUN_8074"/>
<dbReference type="PANTHER" id="PTHR13604">
    <property type="entry name" value="DC12-RELATED"/>
    <property type="match status" value="1"/>
</dbReference>
<keyword evidence="6" id="KW-0238">DNA-binding</keyword>
<evidence type="ECO:0000256" key="3">
    <source>
        <dbReference type="ARBA" id="ARBA00022763"/>
    </source>
</evidence>
<keyword evidence="7" id="KW-0456">Lyase</keyword>
<dbReference type="EMBL" id="CP053452">
    <property type="protein sequence ID" value="QJX00444.1"/>
    <property type="molecule type" value="Genomic_DNA"/>
</dbReference>
<gene>
    <name evidence="9" type="ORF">FTUN_8074</name>
</gene>
<evidence type="ECO:0000256" key="5">
    <source>
        <dbReference type="ARBA" id="ARBA00023124"/>
    </source>
</evidence>
<sequence>MPARIVITSPVAELIARFELPAARPTEDQPQARYNVAPTQTVPVIRVTNGARELAHLRWGLIPHWNSDPAHEGFVNARAETVALKPSFRDAYRARRCLVPANGFYGWKPGPRRKQPYYFRPVGGGLFACAGIWDRWVGPNGLVESVSVLTMPANELVAAMDPRMPVVVGANRFSDWLDPDEARAAGVLEPLEPYPAERMECWPVSTRVNSPAEDDAGLLVPISVPF</sequence>
<keyword evidence="3" id="KW-0227">DNA damage</keyword>
<organism evidence="9 10">
    <name type="scientific">Frigoriglobus tundricola</name>
    <dbReference type="NCBI Taxonomy" id="2774151"/>
    <lineage>
        <taxon>Bacteria</taxon>
        <taxon>Pseudomonadati</taxon>
        <taxon>Planctomycetota</taxon>
        <taxon>Planctomycetia</taxon>
        <taxon>Gemmatales</taxon>
        <taxon>Gemmataceae</taxon>
        <taxon>Frigoriglobus</taxon>
    </lineage>
</organism>
<evidence type="ECO:0000256" key="6">
    <source>
        <dbReference type="ARBA" id="ARBA00023125"/>
    </source>
</evidence>
<evidence type="ECO:0000256" key="7">
    <source>
        <dbReference type="ARBA" id="ARBA00023239"/>
    </source>
</evidence>
<dbReference type="EC" id="3.4.-.-" evidence="8"/>
<keyword evidence="2 8" id="KW-0645">Protease</keyword>
<evidence type="ECO:0000313" key="10">
    <source>
        <dbReference type="Proteomes" id="UP000503447"/>
    </source>
</evidence>
<dbReference type="InterPro" id="IPR003738">
    <property type="entry name" value="SRAP"/>
</dbReference>
<evidence type="ECO:0000256" key="2">
    <source>
        <dbReference type="ARBA" id="ARBA00022670"/>
    </source>
</evidence>
<accession>A0A6M5Z4P6</accession>
<dbReference type="Proteomes" id="UP000503447">
    <property type="component" value="Chromosome"/>
</dbReference>
<evidence type="ECO:0000256" key="4">
    <source>
        <dbReference type="ARBA" id="ARBA00022801"/>
    </source>
</evidence>
<dbReference type="GO" id="GO:0008233">
    <property type="term" value="F:peptidase activity"/>
    <property type="evidence" value="ECO:0007669"/>
    <property type="project" value="UniProtKB-KW"/>
</dbReference>
<dbReference type="GO" id="GO:0016829">
    <property type="term" value="F:lyase activity"/>
    <property type="evidence" value="ECO:0007669"/>
    <property type="project" value="UniProtKB-KW"/>
</dbReference>
<dbReference type="RefSeq" id="WP_171475185.1">
    <property type="nucleotide sequence ID" value="NZ_CP053452.2"/>
</dbReference>
<dbReference type="Pfam" id="PF02586">
    <property type="entry name" value="SRAP"/>
    <property type="match status" value="1"/>
</dbReference>
<keyword evidence="10" id="KW-1185">Reference proteome</keyword>
<dbReference type="GO" id="GO:0006508">
    <property type="term" value="P:proteolysis"/>
    <property type="evidence" value="ECO:0007669"/>
    <property type="project" value="UniProtKB-KW"/>
</dbReference>
<reference evidence="10" key="1">
    <citation type="submission" date="2020-05" db="EMBL/GenBank/DDBJ databases">
        <title>Frigoriglobus tundricola gen. nov., sp. nov., a psychrotolerant cellulolytic planctomycete of the family Gemmataceae with two divergent copies of 16S rRNA gene.</title>
        <authorList>
            <person name="Kulichevskaya I.S."/>
            <person name="Ivanova A.A."/>
            <person name="Naumoff D.G."/>
            <person name="Beletsky A.V."/>
            <person name="Rijpstra W.I.C."/>
            <person name="Sinninghe Damste J.S."/>
            <person name="Mardanov A.V."/>
            <person name="Ravin N.V."/>
            <person name="Dedysh S.N."/>
        </authorList>
    </citation>
    <scope>NUCLEOTIDE SEQUENCE [LARGE SCALE GENOMIC DNA]</scope>
    <source>
        <strain evidence="10">PL17</strain>
    </source>
</reference>
<dbReference type="PANTHER" id="PTHR13604:SF0">
    <property type="entry name" value="ABASIC SITE PROCESSING PROTEIN HMCES"/>
    <property type="match status" value="1"/>
</dbReference>
<dbReference type="AlphaFoldDB" id="A0A6M5Z4P6"/>
<keyword evidence="5" id="KW-0190">Covalent protein-DNA linkage</keyword>
<name>A0A6M5Z4P6_9BACT</name>